<dbReference type="EMBL" id="SDDT01000028">
    <property type="protein sequence ID" value="TCZ46178.1"/>
    <property type="molecule type" value="Genomic_DNA"/>
</dbReference>
<evidence type="ECO:0000313" key="2">
    <source>
        <dbReference type="EMBL" id="TCW92047.1"/>
    </source>
</evidence>
<proteinExistence type="predicted"/>
<protein>
    <submittedName>
        <fullName evidence="4">Phage virion morphogenesis protein</fullName>
    </submittedName>
</protein>
<evidence type="ECO:0000256" key="1">
    <source>
        <dbReference type="SAM" id="MobiDB-lite"/>
    </source>
</evidence>
<dbReference type="Pfam" id="PF05069">
    <property type="entry name" value="Phage_tail_S"/>
    <property type="match status" value="2"/>
</dbReference>
<dbReference type="InterPro" id="IPR006522">
    <property type="entry name" value="Phage_virion_morphogenesis"/>
</dbReference>
<evidence type="ECO:0000313" key="3">
    <source>
        <dbReference type="EMBL" id="TCX25155.1"/>
    </source>
</evidence>
<accession>A0A483V1R6</accession>
<dbReference type="NCBIfam" id="TIGR01635">
    <property type="entry name" value="tail_comp_S"/>
    <property type="match status" value="2"/>
</dbReference>
<organism evidence="4">
    <name type="scientific">Klebsiella pneumoniae</name>
    <dbReference type="NCBI Taxonomy" id="573"/>
    <lineage>
        <taxon>Bacteria</taxon>
        <taxon>Pseudomonadati</taxon>
        <taxon>Pseudomonadota</taxon>
        <taxon>Gammaproteobacteria</taxon>
        <taxon>Enterobacterales</taxon>
        <taxon>Enterobacteriaceae</taxon>
        <taxon>Klebsiella/Raoultella group</taxon>
        <taxon>Klebsiella</taxon>
        <taxon>Klebsiella pneumoniae complex</taxon>
    </lineage>
</organism>
<evidence type="ECO:0000313" key="5">
    <source>
        <dbReference type="EMBL" id="TCZ31791.1"/>
    </source>
</evidence>
<comment type="caution">
    <text evidence="4">The sequence shown here is derived from an EMBL/GenBank/DDBJ whole genome shotgun (WGS) entry which is preliminary data.</text>
</comment>
<dbReference type="EMBL" id="SDBZ01000022">
    <property type="protein sequence ID" value="TCW92047.1"/>
    <property type="molecule type" value="Genomic_DNA"/>
</dbReference>
<evidence type="ECO:0000313" key="4">
    <source>
        <dbReference type="EMBL" id="TCY79283.1"/>
    </source>
</evidence>
<feature type="compositionally biased region" description="Basic and acidic residues" evidence="1">
    <location>
        <begin position="46"/>
        <end position="57"/>
    </location>
</feature>
<dbReference type="EMBL" id="SDDL01000103">
    <property type="protein sequence ID" value="TCY79283.1"/>
    <property type="molecule type" value="Genomic_DNA"/>
</dbReference>
<dbReference type="RefSeq" id="WP_019724759.1">
    <property type="nucleotide sequence ID" value="NZ_CABFXA010000007.1"/>
</dbReference>
<sequence>MSNDPSFHQLDEVFAAILEGASVQGRLRMARGMATMLRQSQSRRIGRQEDPDGSKYEGRRRKVLRARAGIKFMWQGQERNLRNWRTTRSKRGRILSGFDVERGAQRSFYREDIERYLDINLSETRRNTTTAEPMFRRLRTAKFLKARATADGVEVGYSGVAARIARAHQEGLRDRINDSGAMADYPRRELLGLSKADRTAIFRHVINSLGVR</sequence>
<dbReference type="EMBL" id="SDCD01000022">
    <property type="protein sequence ID" value="TCX25155.1"/>
    <property type="molecule type" value="Genomic_DNA"/>
</dbReference>
<dbReference type="EMBL" id="SDDR01000013">
    <property type="protein sequence ID" value="TCZ31791.1"/>
    <property type="molecule type" value="Genomic_DNA"/>
</dbReference>
<feature type="region of interest" description="Disordered" evidence="1">
    <location>
        <begin position="37"/>
        <end position="59"/>
    </location>
</feature>
<gene>
    <name evidence="3" type="ORF">ETE94_14010</name>
    <name evidence="2" type="ORF">ETF12_16800</name>
    <name evidence="6" type="ORF">ETH60_16445</name>
    <name evidence="5" type="ORF">ETH89_12700</name>
    <name evidence="4" type="ORF">ETH94_27810</name>
</gene>
<evidence type="ECO:0000313" key="6">
    <source>
        <dbReference type="EMBL" id="TCZ46178.1"/>
    </source>
</evidence>
<name>A0A483V1R6_KLEPN</name>
<reference evidence="4" key="1">
    <citation type="submission" date="2019-01" db="EMBL/GenBank/DDBJ databases">
        <authorList>
            <person name="Lista F."/>
            <person name="Anselmo A."/>
        </authorList>
    </citation>
    <scope>NUCLEOTIDE SEQUENCE</scope>
    <source>
        <strain evidence="4">10R</strain>
        <strain evidence="3">19S</strain>
        <strain evidence="2">23S</strain>
        <strain evidence="6">2R</strain>
        <strain evidence="5">4R</strain>
    </source>
</reference>
<dbReference type="AlphaFoldDB" id="A0A483V1R6"/>